<dbReference type="RefSeq" id="WP_134081861.1">
    <property type="nucleotide sequence ID" value="NZ_SOQX01000002.1"/>
</dbReference>
<comment type="caution">
    <text evidence="1">The sequence shown here is derived from an EMBL/GenBank/DDBJ whole genome shotgun (WGS) entry which is preliminary data.</text>
</comment>
<dbReference type="AlphaFoldDB" id="A0A4V3H4C8"/>
<protein>
    <recommendedName>
        <fullName evidence="3">Glycosyltransferase involved in cell wall biosynthesis</fullName>
    </recommendedName>
</protein>
<reference evidence="1 2" key="1">
    <citation type="submission" date="2019-03" db="EMBL/GenBank/DDBJ databases">
        <title>Genomic Encyclopedia of Type Strains, Phase IV (KMG-IV): sequencing the most valuable type-strain genomes for metagenomic binning, comparative biology and taxonomic classification.</title>
        <authorList>
            <person name="Goeker M."/>
        </authorList>
    </citation>
    <scope>NUCLEOTIDE SEQUENCE [LARGE SCALE GENOMIC DNA]</scope>
    <source>
        <strain evidence="1 2">DSM 16326</strain>
    </source>
</reference>
<proteinExistence type="predicted"/>
<dbReference type="EMBL" id="SOQX01000002">
    <property type="protein sequence ID" value="TDY02685.1"/>
    <property type="molecule type" value="Genomic_DNA"/>
</dbReference>
<evidence type="ECO:0000313" key="1">
    <source>
        <dbReference type="EMBL" id="TDY02685.1"/>
    </source>
</evidence>
<dbReference type="OrthoDB" id="9816564at2"/>
<organism evidence="1 2">
    <name type="scientific">Thiohalophilus thiocyanatoxydans</name>
    <dbReference type="NCBI Taxonomy" id="381308"/>
    <lineage>
        <taxon>Bacteria</taxon>
        <taxon>Pseudomonadati</taxon>
        <taxon>Pseudomonadota</taxon>
        <taxon>Gammaproteobacteria</taxon>
        <taxon>Thiohalomonadales</taxon>
        <taxon>Thiohalophilaceae</taxon>
        <taxon>Thiohalophilus</taxon>
    </lineage>
</organism>
<name>A0A4V3H4C8_9GAMM</name>
<sequence>MYIFQKNDTKYRAWSKGLDEYGIETTAITGSPIKAPLLILWMIIKKKPINGYIFRYLNDYPSLPKTIVRLLSELATILLVKIFGGHVIWIAHNVDKESSCHYKTLTNIRRLCIKNAATCIFVTDPLLLKYAQKEISDTKNIDWTCFGRPSDLPVNRETLKVQDAIRSLRYKLELNNPEKKVYIGLCVSSPSTKCIHFLTVSNFVDRYNHAGVIVGVVVVGAIGLIHDERFQWARNEIINHEHIVLLDETISVREQYLKNDIDFFYRALDDLSVSYSVYVSASIRKPIVTEEGTFLAEMIDCYELGGVSPLKSSCENENWLETLLKSWQPEKSEKFLDDRNWNVAAAQLISAIKGRE</sequence>
<keyword evidence="2" id="KW-1185">Reference proteome</keyword>
<gene>
    <name evidence="1" type="ORF">EDC23_1062</name>
</gene>
<dbReference type="Proteomes" id="UP000294914">
    <property type="component" value="Unassembled WGS sequence"/>
</dbReference>
<evidence type="ECO:0000313" key="2">
    <source>
        <dbReference type="Proteomes" id="UP000294914"/>
    </source>
</evidence>
<accession>A0A4V3H4C8</accession>
<evidence type="ECO:0008006" key="3">
    <source>
        <dbReference type="Google" id="ProtNLM"/>
    </source>
</evidence>